<proteinExistence type="predicted"/>
<protein>
    <submittedName>
        <fullName evidence="1">Uncharacterized protein</fullName>
    </submittedName>
</protein>
<organism evidence="1 2">
    <name type="scientific">Lecanicillium saksenae</name>
    <dbReference type="NCBI Taxonomy" id="468837"/>
    <lineage>
        <taxon>Eukaryota</taxon>
        <taxon>Fungi</taxon>
        <taxon>Dikarya</taxon>
        <taxon>Ascomycota</taxon>
        <taxon>Pezizomycotina</taxon>
        <taxon>Sordariomycetes</taxon>
        <taxon>Hypocreomycetidae</taxon>
        <taxon>Hypocreales</taxon>
        <taxon>Cordycipitaceae</taxon>
        <taxon>Lecanicillium</taxon>
    </lineage>
</organism>
<reference evidence="1" key="1">
    <citation type="submission" date="2022-07" db="EMBL/GenBank/DDBJ databases">
        <title>Genome Sequence of Lecanicillium saksenae.</title>
        <authorList>
            <person name="Buettner E."/>
        </authorList>
    </citation>
    <scope>NUCLEOTIDE SEQUENCE</scope>
    <source>
        <strain evidence="1">VT-O1</strain>
    </source>
</reference>
<sequence>MSRTLKFICVALSGIRVLASVHPQYEPFQPIDPQNWVNPDDMTWADYKAPPGTNWSDPRRVGSERNFNIALVVLDYDNLPFVISAPPNSTVFGNPLPQHGNVERKNVPSYYRDLLNKPTELNRGHTLHEYWMEDSGGRFGVDLTSFGPYRMPAHHYRYGVEPSFNPRACPANDTCGLSLREDAFAAWRKDVGNHTVGSFELVFILSAGQDESSTWQEFGEMKFATEDDVPSEFGPPPGSQVPNFAATRYVSWTSWASASSVWPNAGGGSSLQCESSGMATFAHELSHLLNIPDNYNNPYGQPPRRSYTGPWSMLSRGTFNGPGGPHSRWQIPALQGGALGSQHSVRDKLDIGIISGDRILNISRNTLESRGPIVTRVTARNSRCGTMALRVDIAEDLSPACNVSTNPFCDGGAYNAYDLEVIDRAGTDSFQADSGVMISKIKYLARAPFQWTIDANPQDINLVDFIRPNGTKAMVTIGDYRQLLDALFHAGSNSGSKFEHVDEPNGIHLYVVNKHRSGKGLLSYSVAARSLKDTSGNDYGVKVSTGSVLSSSTDSSATSGIYCSFIIRNNGTASHQAFGTEVGEPKYSVSDVYRLEASVSGSGWQVQLPNQIVAAEFGQEVTALVAARASGGSDAEGIVILKVTSESNKNIVGTAECKIKAAPSGGFMYQTP</sequence>
<evidence type="ECO:0000313" key="1">
    <source>
        <dbReference type="EMBL" id="KAJ3494723.1"/>
    </source>
</evidence>
<dbReference type="EMBL" id="JANAKD010000350">
    <property type="protein sequence ID" value="KAJ3494723.1"/>
    <property type="molecule type" value="Genomic_DNA"/>
</dbReference>
<keyword evidence="2" id="KW-1185">Reference proteome</keyword>
<gene>
    <name evidence="1" type="ORF">NLG97_g3895</name>
</gene>
<dbReference type="Proteomes" id="UP001148737">
    <property type="component" value="Unassembled WGS sequence"/>
</dbReference>
<accession>A0ACC1QWT6</accession>
<name>A0ACC1QWT6_9HYPO</name>
<comment type="caution">
    <text evidence="1">The sequence shown here is derived from an EMBL/GenBank/DDBJ whole genome shotgun (WGS) entry which is preliminary data.</text>
</comment>
<evidence type="ECO:0000313" key="2">
    <source>
        <dbReference type="Proteomes" id="UP001148737"/>
    </source>
</evidence>